<evidence type="ECO:0000313" key="3">
    <source>
        <dbReference type="Proteomes" id="UP000674234"/>
    </source>
</evidence>
<gene>
    <name evidence="2" type="ORF">JOL79_30840</name>
</gene>
<comment type="caution">
    <text evidence="2">The sequence shown here is derived from an EMBL/GenBank/DDBJ whole genome shotgun (WGS) entry which is preliminary data.</text>
</comment>
<dbReference type="Pfam" id="PF01370">
    <property type="entry name" value="Epimerase"/>
    <property type="match status" value="1"/>
</dbReference>
<feature type="domain" description="NAD-dependent epimerase/dehydratase" evidence="1">
    <location>
        <begin position="2"/>
        <end position="246"/>
    </location>
</feature>
<dbReference type="PANTHER" id="PTHR43245">
    <property type="entry name" value="BIFUNCTIONAL POLYMYXIN RESISTANCE PROTEIN ARNA"/>
    <property type="match status" value="1"/>
</dbReference>
<evidence type="ECO:0000259" key="1">
    <source>
        <dbReference type="Pfam" id="PF01370"/>
    </source>
</evidence>
<proteinExistence type="predicted"/>
<dbReference type="PANTHER" id="PTHR43245:SF55">
    <property type="entry name" value="NAD(P)-BINDING DOMAIN-CONTAINING PROTEIN"/>
    <property type="match status" value="1"/>
</dbReference>
<dbReference type="EMBL" id="JAFCNB010000028">
    <property type="protein sequence ID" value="MBP2708185.1"/>
    <property type="molecule type" value="Genomic_DNA"/>
</dbReference>
<evidence type="ECO:0000313" key="2">
    <source>
        <dbReference type="EMBL" id="MBP2708185.1"/>
    </source>
</evidence>
<dbReference type="InterPro" id="IPR001509">
    <property type="entry name" value="Epimerase_deHydtase"/>
</dbReference>
<accession>A0A940WM63</accession>
<reference evidence="2" key="1">
    <citation type="submission" date="2021-02" db="EMBL/GenBank/DDBJ databases">
        <title>Draft genome sequence of Microbispora sp. RL4-1S isolated from rice leaves in Thailand.</title>
        <authorList>
            <person name="Muangham S."/>
            <person name="Duangmal K."/>
        </authorList>
    </citation>
    <scope>NUCLEOTIDE SEQUENCE</scope>
    <source>
        <strain evidence="2">RL4-1S</strain>
    </source>
</reference>
<sequence length="320" mass="33817">MILITGGLGFIGSHTARALLDLGEGCVLTRRQTTRVPSFLSDETGERIRIEALDVSDRQAVLDLGRRHTITGIVHLAAAPLDGSPIIGRLRADLGALLNVLEAAREWGVARVSVASTIGVYGGVPIDGPLREDVPLPMDGSSHHIPVIKKSAELIGALASGQEGFDVVALRISATWGPLGRPRSSFFVLPQLVHAAVRGQAPDLTPPSPRGYAEDGADLCYVKDVARAIALLQTAKCPGGGTYNVGAGHATKNREVAAAVKAVVPDAVIDLPAGRDPDGPGDDVVLDITRLRRDTGYEPAYDLERAVTDYVDWLRAGNDR</sequence>
<name>A0A940WM63_9ACTN</name>
<dbReference type="RefSeq" id="WP_210159451.1">
    <property type="nucleotide sequence ID" value="NZ_JAFCNB010000028.1"/>
</dbReference>
<dbReference type="InterPro" id="IPR036291">
    <property type="entry name" value="NAD(P)-bd_dom_sf"/>
</dbReference>
<dbReference type="SUPFAM" id="SSF51735">
    <property type="entry name" value="NAD(P)-binding Rossmann-fold domains"/>
    <property type="match status" value="1"/>
</dbReference>
<dbReference type="AlphaFoldDB" id="A0A940WM63"/>
<dbReference type="Gene3D" id="3.40.50.720">
    <property type="entry name" value="NAD(P)-binding Rossmann-like Domain"/>
    <property type="match status" value="1"/>
</dbReference>
<dbReference type="InterPro" id="IPR050177">
    <property type="entry name" value="Lipid_A_modif_metabolic_enz"/>
</dbReference>
<keyword evidence="3" id="KW-1185">Reference proteome</keyword>
<dbReference type="Proteomes" id="UP000674234">
    <property type="component" value="Unassembled WGS sequence"/>
</dbReference>
<protein>
    <submittedName>
        <fullName evidence="2">NAD(P)-dependent oxidoreductase</fullName>
    </submittedName>
</protein>
<organism evidence="2 3">
    <name type="scientific">Microbispora oryzae</name>
    <dbReference type="NCBI Taxonomy" id="2806554"/>
    <lineage>
        <taxon>Bacteria</taxon>
        <taxon>Bacillati</taxon>
        <taxon>Actinomycetota</taxon>
        <taxon>Actinomycetes</taxon>
        <taxon>Streptosporangiales</taxon>
        <taxon>Streptosporangiaceae</taxon>
        <taxon>Microbispora</taxon>
    </lineage>
</organism>